<dbReference type="Pfam" id="PF09994">
    <property type="entry name" value="T6SS_Tle1-like_cat"/>
    <property type="match status" value="1"/>
</dbReference>
<feature type="region of interest" description="Disordered" evidence="1">
    <location>
        <begin position="1"/>
        <end position="38"/>
    </location>
</feature>
<feature type="compositionally biased region" description="Polar residues" evidence="1">
    <location>
        <begin position="1"/>
        <end position="10"/>
    </location>
</feature>
<reference evidence="3" key="1">
    <citation type="submission" date="2022-07" db="EMBL/GenBank/DDBJ databases">
        <title>Genome Sequence of Physisporinus lineatus.</title>
        <authorList>
            <person name="Buettner E."/>
        </authorList>
    </citation>
    <scope>NUCLEOTIDE SEQUENCE</scope>
    <source>
        <strain evidence="3">VT162</strain>
    </source>
</reference>
<evidence type="ECO:0000256" key="1">
    <source>
        <dbReference type="SAM" id="MobiDB-lite"/>
    </source>
</evidence>
<proteinExistence type="predicted"/>
<protein>
    <recommendedName>
        <fullName evidence="2">T6SS Phospholipase effector Tle1-like catalytic domain-containing protein</fullName>
    </recommendedName>
</protein>
<evidence type="ECO:0000313" key="3">
    <source>
        <dbReference type="EMBL" id="KAJ3488189.1"/>
    </source>
</evidence>
<dbReference type="InterPro" id="IPR018712">
    <property type="entry name" value="Tle1-like_cat"/>
</dbReference>
<comment type="caution">
    <text evidence="3">The sequence shown here is derived from an EMBL/GenBank/DDBJ whole genome shotgun (WGS) entry which is preliminary data.</text>
</comment>
<keyword evidence="4" id="KW-1185">Reference proteome</keyword>
<feature type="domain" description="T6SS Phospholipase effector Tle1-like catalytic" evidence="2">
    <location>
        <begin position="85"/>
        <end position="394"/>
    </location>
</feature>
<evidence type="ECO:0000259" key="2">
    <source>
        <dbReference type="Pfam" id="PF09994"/>
    </source>
</evidence>
<sequence>MAQYAASLSESPGAYTDSPGGRYDPNSPTTASEHPTKSRCGKHFPSFFSNSSAATYVEPEPSWLQDNRIWITASREPQCSAARRRTIILCFDGTGDQFDSDNSNVVQFLAMLKKDNNHEQIVYYQAGIGTYTDPLFSMPVTNKVSLVLDQMLAWNLASHVKGVLYHAHVFALVSPLSSSHRPLHPDAHGDKICIFGFSRGAYTARALAGMLQKVGLLPVSNYQQLPFAYEMYVREDQEGLQLSHMFKKTFCRTVHTEFLGVWDTVASVGLIPRYLPFIHENTGIRYLRHALALDERRVKFYPQFCVEPGKKRREEAEPVERTHHLRGLLRKIPDRATTLVKAYEDLVNTRQSIDQPDALEVWFAGVHTDVGGGSVPNGTRHSLARIPLRWMIRECFRCNTGIIFDAVQLQQAGLRVTTDIDEQPVLADLPPRISVPTPRVLPSKPPPGRLYSLYSFFRSSMYYTYVFLKWFWYPQPLTGGVPAFNLDEREHLEDQPEDHEAREELDDACCPFYDQLQARASWHILEWIPHRVKKAKAIIQKIEDGNSYKWLLNRGRGRKIPKNEIREGLKIHRSVKTRLEAAERLGEVYVPQVRPAIKRFDELGNRIRGEPTQLTYEEWNVENPKHWEYANSKGTESVTATLAIPDKIREIERADIETPLFVARGEEVALGTEIEGIAPVLPVAFALSALAERAAKPTDGGLWRKTV</sequence>
<name>A0AAD5V7L2_9APHY</name>
<dbReference type="SUPFAM" id="SSF53474">
    <property type="entry name" value="alpha/beta-Hydrolases"/>
    <property type="match status" value="1"/>
</dbReference>
<dbReference type="AlphaFoldDB" id="A0AAD5V7L2"/>
<evidence type="ECO:0000313" key="4">
    <source>
        <dbReference type="Proteomes" id="UP001212997"/>
    </source>
</evidence>
<gene>
    <name evidence="3" type="ORF">NLI96_g3001</name>
</gene>
<dbReference type="InterPro" id="IPR029058">
    <property type="entry name" value="AB_hydrolase_fold"/>
</dbReference>
<dbReference type="Proteomes" id="UP001212997">
    <property type="component" value="Unassembled WGS sequence"/>
</dbReference>
<organism evidence="3 4">
    <name type="scientific">Meripilus lineatus</name>
    <dbReference type="NCBI Taxonomy" id="2056292"/>
    <lineage>
        <taxon>Eukaryota</taxon>
        <taxon>Fungi</taxon>
        <taxon>Dikarya</taxon>
        <taxon>Basidiomycota</taxon>
        <taxon>Agaricomycotina</taxon>
        <taxon>Agaricomycetes</taxon>
        <taxon>Polyporales</taxon>
        <taxon>Meripilaceae</taxon>
        <taxon>Meripilus</taxon>
    </lineage>
</organism>
<accession>A0AAD5V7L2</accession>
<dbReference type="EMBL" id="JANAWD010000072">
    <property type="protein sequence ID" value="KAJ3488189.1"/>
    <property type="molecule type" value="Genomic_DNA"/>
</dbReference>
<dbReference type="PANTHER" id="PTHR33840:SF2">
    <property type="entry name" value="TLE1 PHOSPHOLIPASE DOMAIN-CONTAINING PROTEIN"/>
    <property type="match status" value="1"/>
</dbReference>
<dbReference type="PANTHER" id="PTHR33840">
    <property type="match status" value="1"/>
</dbReference>